<keyword evidence="2" id="KW-1185">Reference proteome</keyword>
<sequence>MLLMVTTSPELEALLGNYSTRKSEETGTMTNFTRVVSLPSGSSLGPILTTPPTELAEDEVPDMNDCTKASVGDLLSGCSDKNSNSS</sequence>
<name>A0ABQ9DQB8_9PASS</name>
<proteinExistence type="predicted"/>
<reference evidence="1" key="1">
    <citation type="submission" date="2019-10" db="EMBL/GenBank/DDBJ databases">
        <authorList>
            <person name="Soares A.E.R."/>
            <person name="Aleixo A."/>
            <person name="Schneider P."/>
            <person name="Miyaki C.Y."/>
            <person name="Schneider M.P."/>
            <person name="Mello C."/>
            <person name="Vasconcelos A.T.R."/>
        </authorList>
    </citation>
    <scope>NUCLEOTIDE SEQUENCE</scope>
    <source>
        <tissue evidence="1">Muscle</tissue>
    </source>
</reference>
<dbReference type="Proteomes" id="UP001145742">
    <property type="component" value="Unassembled WGS sequence"/>
</dbReference>
<organism evidence="1 2">
    <name type="scientific">Willisornis vidua</name>
    <name type="common">Xingu scale-backed antbird</name>
    <dbReference type="NCBI Taxonomy" id="1566151"/>
    <lineage>
        <taxon>Eukaryota</taxon>
        <taxon>Metazoa</taxon>
        <taxon>Chordata</taxon>
        <taxon>Craniata</taxon>
        <taxon>Vertebrata</taxon>
        <taxon>Euteleostomi</taxon>
        <taxon>Archelosauria</taxon>
        <taxon>Archosauria</taxon>
        <taxon>Dinosauria</taxon>
        <taxon>Saurischia</taxon>
        <taxon>Theropoda</taxon>
        <taxon>Coelurosauria</taxon>
        <taxon>Aves</taxon>
        <taxon>Neognathae</taxon>
        <taxon>Neoaves</taxon>
        <taxon>Telluraves</taxon>
        <taxon>Australaves</taxon>
        <taxon>Passeriformes</taxon>
        <taxon>Thamnophilidae</taxon>
        <taxon>Willisornis</taxon>
    </lineage>
</organism>
<evidence type="ECO:0000313" key="2">
    <source>
        <dbReference type="Proteomes" id="UP001145742"/>
    </source>
</evidence>
<protein>
    <submittedName>
        <fullName evidence="1">Uncharacterized protein</fullName>
    </submittedName>
</protein>
<accession>A0ABQ9DQB8</accession>
<dbReference type="EMBL" id="WHWB01032766">
    <property type="protein sequence ID" value="KAJ7423944.1"/>
    <property type="molecule type" value="Genomic_DNA"/>
</dbReference>
<comment type="caution">
    <text evidence="1">The sequence shown here is derived from an EMBL/GenBank/DDBJ whole genome shotgun (WGS) entry which is preliminary data.</text>
</comment>
<gene>
    <name evidence="1" type="ORF">WISP_31406</name>
</gene>
<evidence type="ECO:0000313" key="1">
    <source>
        <dbReference type="EMBL" id="KAJ7423944.1"/>
    </source>
</evidence>